<dbReference type="KEGG" id="aqu:109586132"/>
<reference evidence="1" key="2">
    <citation type="submission" date="2024-06" db="UniProtKB">
        <authorList>
            <consortium name="EnsemblMetazoa"/>
        </authorList>
    </citation>
    <scope>IDENTIFICATION</scope>
</reference>
<reference evidence="2" key="1">
    <citation type="journal article" date="2010" name="Nature">
        <title>The Amphimedon queenslandica genome and the evolution of animal complexity.</title>
        <authorList>
            <person name="Srivastava M."/>
            <person name="Simakov O."/>
            <person name="Chapman J."/>
            <person name="Fahey B."/>
            <person name="Gauthier M.E."/>
            <person name="Mitros T."/>
            <person name="Richards G.S."/>
            <person name="Conaco C."/>
            <person name="Dacre M."/>
            <person name="Hellsten U."/>
            <person name="Larroux C."/>
            <person name="Putnam N.H."/>
            <person name="Stanke M."/>
            <person name="Adamska M."/>
            <person name="Darling A."/>
            <person name="Degnan S.M."/>
            <person name="Oakley T.H."/>
            <person name="Plachetzki D.C."/>
            <person name="Zhai Y."/>
            <person name="Adamski M."/>
            <person name="Calcino A."/>
            <person name="Cummins S.F."/>
            <person name="Goodstein D.M."/>
            <person name="Harris C."/>
            <person name="Jackson D.J."/>
            <person name="Leys S.P."/>
            <person name="Shu S."/>
            <person name="Woodcroft B.J."/>
            <person name="Vervoort M."/>
            <person name="Kosik K.S."/>
            <person name="Manning G."/>
            <person name="Degnan B.M."/>
            <person name="Rokhsar D.S."/>
        </authorList>
    </citation>
    <scope>NUCLEOTIDE SEQUENCE [LARGE SCALE GENOMIC DNA]</scope>
</reference>
<sequence>MGTTSDKDWKDWKVFMQMILTWEEKNKDGKRQFLSKFQLIDLADKSDADRMQQIANSQIKGYYKLQGDTSTIQHLKGDPVEKDETIAKIKKQVKSFKDVGVQFDYMDSREEDILNSRRQATVDKLGGFWFENQYRRL</sequence>
<evidence type="ECO:0000313" key="2">
    <source>
        <dbReference type="Proteomes" id="UP000007879"/>
    </source>
</evidence>
<dbReference type="EnsemblMetazoa" id="XM_020002302.1">
    <property type="protein sequence ID" value="XP_019857861.1"/>
    <property type="gene ID" value="LOC109586132"/>
</dbReference>
<evidence type="ECO:0000313" key="1">
    <source>
        <dbReference type="EnsemblMetazoa" id="XP_019857861.1"/>
    </source>
</evidence>
<accession>A0AAN0JM77</accession>
<organism evidence="1 2">
    <name type="scientific">Amphimedon queenslandica</name>
    <name type="common">Sponge</name>
    <dbReference type="NCBI Taxonomy" id="400682"/>
    <lineage>
        <taxon>Eukaryota</taxon>
        <taxon>Metazoa</taxon>
        <taxon>Porifera</taxon>
        <taxon>Demospongiae</taxon>
        <taxon>Heteroscleromorpha</taxon>
        <taxon>Haplosclerida</taxon>
        <taxon>Niphatidae</taxon>
        <taxon>Amphimedon</taxon>
    </lineage>
</organism>
<dbReference type="Proteomes" id="UP000007879">
    <property type="component" value="Unassembled WGS sequence"/>
</dbReference>
<keyword evidence="2" id="KW-1185">Reference proteome</keyword>
<dbReference type="AlphaFoldDB" id="A0AAN0JM77"/>
<name>A0AAN0JM77_AMPQE</name>
<dbReference type="RefSeq" id="XP_019857861.1">
    <property type="nucleotide sequence ID" value="XM_020002302.1"/>
</dbReference>
<proteinExistence type="predicted"/>
<protein>
    <submittedName>
        <fullName evidence="1">Uncharacterized protein</fullName>
    </submittedName>
</protein>
<dbReference type="GeneID" id="109586132"/>